<feature type="binding site" evidence="6">
    <location>
        <position position="216"/>
    </location>
    <ligand>
        <name>substrate</name>
    </ligand>
</feature>
<dbReference type="InterPro" id="IPR018389">
    <property type="entry name" value="DctP_fam"/>
</dbReference>
<evidence type="ECO:0000256" key="5">
    <source>
        <dbReference type="PIRSR" id="PIRSR039026-1"/>
    </source>
</evidence>
<sequence length="367" mass="40181">MKRRDFLKKAGAGAAVAAAATAVSAPAVLAKKKIKWKMVTTWPPKLPYLQTGAERLAKRVKEMSGGEFDIKVYAAGELVPAFGSFEAVSNGTVQAGSGAAYYWAGKSPAAQWFAAVPFGLNAVGMAAWFWGGDGLKLWEETYAPFNLVPRPAGNTGVQMGGWFNKKIESINDFKGLKMRIPGLGGKVLAKAGGTVVLTPGGEIFTNLERGVIDATEWVGPLHDYIMGFYKVAKYYYYPGWHEPGTVLENFFNKKAYDALPKEYQVMLDMACAETYNWMLSGFNADNGAALEKLITQHHVNLVRFPADVMAQLRKLAYETLDEIAAKDKQAGKVHAAFKKFQKQVGVWGEVSEKAYYDVIAEKFSLKG</sequence>
<evidence type="ECO:0000256" key="1">
    <source>
        <dbReference type="ARBA" id="ARBA00004196"/>
    </source>
</evidence>
<dbReference type="InterPro" id="IPR019546">
    <property type="entry name" value="TAT_signal_bac_arc"/>
</dbReference>
<gene>
    <name evidence="7" type="ORF">FAK_02950</name>
</gene>
<dbReference type="EMBL" id="AP028679">
    <property type="protein sequence ID" value="BEQ13229.1"/>
    <property type="molecule type" value="Genomic_DNA"/>
</dbReference>
<feature type="binding site" evidence="6">
    <location>
        <position position="217"/>
    </location>
    <ligand>
        <name>Na(+)</name>
        <dbReference type="ChEBI" id="CHEBI:29101"/>
    </ligand>
</feature>
<feature type="binding site" evidence="5">
    <location>
        <position position="179"/>
    </location>
    <ligand>
        <name>substrate</name>
    </ligand>
</feature>
<dbReference type="InterPro" id="IPR038404">
    <property type="entry name" value="TRAP_DctP_sf"/>
</dbReference>
<dbReference type="Proteomes" id="UP001366166">
    <property type="component" value="Chromosome"/>
</dbReference>
<keyword evidence="8" id="KW-1185">Reference proteome</keyword>
<dbReference type="Pfam" id="PF03480">
    <property type="entry name" value="DctP"/>
    <property type="match status" value="1"/>
</dbReference>
<dbReference type="GO" id="GO:0031317">
    <property type="term" value="C:tripartite ATP-independent periplasmic transporter complex"/>
    <property type="evidence" value="ECO:0007669"/>
    <property type="project" value="InterPro"/>
</dbReference>
<dbReference type="PIRSF" id="PIRSF039026">
    <property type="entry name" value="SiaP"/>
    <property type="match status" value="1"/>
</dbReference>
<dbReference type="GO" id="GO:0051536">
    <property type="term" value="F:iron-sulfur cluster binding"/>
    <property type="evidence" value="ECO:0007669"/>
    <property type="project" value="UniProtKB-KW"/>
</dbReference>
<dbReference type="Gene3D" id="3.40.190.170">
    <property type="entry name" value="Bacterial extracellular solute-binding protein, family 7"/>
    <property type="match status" value="1"/>
</dbReference>
<dbReference type="AlphaFoldDB" id="A0AAU9ED70"/>
<keyword evidence="4" id="KW-0408">Iron</keyword>
<feature type="binding site" evidence="5">
    <location>
        <position position="158"/>
    </location>
    <ligand>
        <name>substrate</name>
    </ligand>
</feature>
<dbReference type="PANTHER" id="PTHR33376:SF5">
    <property type="entry name" value="EXTRACYTOPLASMIC SOLUTE RECEPTOR PROTEIN"/>
    <property type="match status" value="1"/>
</dbReference>
<evidence type="ECO:0000313" key="7">
    <source>
        <dbReference type="EMBL" id="BEQ13229.1"/>
    </source>
</evidence>
<dbReference type="PROSITE" id="PS51318">
    <property type="entry name" value="TAT"/>
    <property type="match status" value="1"/>
</dbReference>
<evidence type="ECO:0000256" key="3">
    <source>
        <dbReference type="ARBA" id="ARBA00022729"/>
    </source>
</evidence>
<dbReference type="CDD" id="cd13604">
    <property type="entry name" value="PBP2_TRAP_ketoacid_lactate_like"/>
    <property type="match status" value="1"/>
</dbReference>
<keyword evidence="4" id="KW-0411">Iron-sulfur</keyword>
<evidence type="ECO:0000313" key="8">
    <source>
        <dbReference type="Proteomes" id="UP001366166"/>
    </source>
</evidence>
<dbReference type="GO" id="GO:0030313">
    <property type="term" value="C:cell envelope"/>
    <property type="evidence" value="ECO:0007669"/>
    <property type="project" value="UniProtKB-SubCell"/>
</dbReference>
<dbReference type="GO" id="GO:0055085">
    <property type="term" value="P:transmembrane transport"/>
    <property type="evidence" value="ECO:0007669"/>
    <property type="project" value="InterPro"/>
</dbReference>
<dbReference type="InterPro" id="IPR026289">
    <property type="entry name" value="SBP_TakP-like"/>
</dbReference>
<keyword evidence="3" id="KW-0732">Signal</keyword>
<dbReference type="RefSeq" id="WP_338604700.1">
    <property type="nucleotide sequence ID" value="NZ_AP028679.1"/>
</dbReference>
<dbReference type="NCBIfam" id="TIGR01409">
    <property type="entry name" value="TAT_signal_seq"/>
    <property type="match status" value="1"/>
</dbReference>
<evidence type="ECO:0000256" key="2">
    <source>
        <dbReference type="ARBA" id="ARBA00011771"/>
    </source>
</evidence>
<name>A0AAU9ED70_9BACT</name>
<evidence type="ECO:0000256" key="4">
    <source>
        <dbReference type="ARBA" id="ARBA00023014"/>
    </source>
</evidence>
<dbReference type="PANTHER" id="PTHR33376">
    <property type="match status" value="1"/>
</dbReference>
<comment type="subcellular location">
    <subcellularLocation>
        <location evidence="1">Cell envelope</location>
    </subcellularLocation>
</comment>
<evidence type="ECO:0000256" key="6">
    <source>
        <dbReference type="PIRSR" id="PIRSR039026-2"/>
    </source>
</evidence>
<protein>
    <submittedName>
        <fullName evidence="7">ABC transporter substrate-binding protein</fullName>
    </submittedName>
</protein>
<dbReference type="InterPro" id="IPR006311">
    <property type="entry name" value="TAT_signal"/>
</dbReference>
<dbReference type="KEGG" id="dmp:FAK_02950"/>
<proteinExistence type="predicted"/>
<accession>A0AAU9ED70</accession>
<reference evidence="8" key="1">
    <citation type="journal article" date="2023" name="Arch. Microbiol.">
        <title>Desulfoferula mesophilus gen. nov. sp. nov., a mesophilic sulfate-reducing bacterium isolated from a brackish lake sediment.</title>
        <authorList>
            <person name="Watanabe T."/>
            <person name="Yabe T."/>
            <person name="Tsuji J.M."/>
            <person name="Fukui M."/>
        </authorList>
    </citation>
    <scope>NUCLEOTIDE SEQUENCE [LARGE SCALE GENOMIC DNA]</scope>
    <source>
        <strain evidence="8">12FAK</strain>
    </source>
</reference>
<keyword evidence="6" id="KW-0479">Metal-binding</keyword>
<dbReference type="GO" id="GO:0046872">
    <property type="term" value="F:metal ion binding"/>
    <property type="evidence" value="ECO:0007669"/>
    <property type="project" value="UniProtKB-KW"/>
</dbReference>
<dbReference type="Gene3D" id="3.40.190.10">
    <property type="entry name" value="Periplasmic binding protein-like II"/>
    <property type="match status" value="1"/>
</dbReference>
<organism evidence="7 8">
    <name type="scientific">Desulfoferula mesophila</name>
    <dbReference type="NCBI Taxonomy" id="3058419"/>
    <lineage>
        <taxon>Bacteria</taxon>
        <taxon>Pseudomonadati</taxon>
        <taxon>Thermodesulfobacteriota</taxon>
        <taxon>Desulfarculia</taxon>
        <taxon>Desulfarculales</taxon>
        <taxon>Desulfarculaceae</taxon>
        <taxon>Desulfoferula</taxon>
    </lineage>
</organism>
<comment type="subunit">
    <text evidence="2">Heterodimer of a large and a small subunit.</text>
</comment>
<feature type="binding site" evidence="6">
    <location>
        <position position="242"/>
    </location>
    <ligand>
        <name>substrate</name>
    </ligand>
</feature>